<dbReference type="InterPro" id="IPR000172">
    <property type="entry name" value="GMC_OxRdtase_N"/>
</dbReference>
<accession>A0A5D3KNC1</accession>
<reference evidence="10 11" key="1">
    <citation type="submission" date="2019-08" db="EMBL/GenBank/DDBJ databases">
        <title>Bradyrhizobium hipponensis sp. nov., a rhizobium isolated from a Lupinus angustifolius root nodule in Tunisia.</title>
        <authorList>
            <person name="Off K."/>
            <person name="Rejili M."/>
            <person name="Mars M."/>
            <person name="Brachmann A."/>
            <person name="Marin M."/>
        </authorList>
    </citation>
    <scope>NUCLEOTIDE SEQUENCE [LARGE SCALE GENOMIC DNA]</scope>
    <source>
        <strain evidence="10 11">CTAW71</strain>
    </source>
</reference>
<dbReference type="OrthoDB" id="9798604at2"/>
<evidence type="ECO:0000313" key="11">
    <source>
        <dbReference type="Proteomes" id="UP000324758"/>
    </source>
</evidence>
<evidence type="ECO:0000256" key="6">
    <source>
        <dbReference type="SAM" id="MobiDB-lite"/>
    </source>
</evidence>
<gene>
    <name evidence="10" type="ORF">FXB40_12410</name>
</gene>
<feature type="domain" description="Glucose-methanol-choline oxidoreductase C-terminal" evidence="8">
    <location>
        <begin position="427"/>
        <end position="555"/>
    </location>
</feature>
<organism evidence="10 11">
    <name type="scientific">Bradyrhizobium rifense</name>
    <dbReference type="NCBI Taxonomy" id="515499"/>
    <lineage>
        <taxon>Bacteria</taxon>
        <taxon>Pseudomonadati</taxon>
        <taxon>Pseudomonadota</taxon>
        <taxon>Alphaproteobacteria</taxon>
        <taxon>Hyphomicrobiales</taxon>
        <taxon>Nitrobacteraceae</taxon>
        <taxon>Bradyrhizobium</taxon>
    </lineage>
</organism>
<evidence type="ECO:0000313" key="10">
    <source>
        <dbReference type="EMBL" id="TYL96124.1"/>
    </source>
</evidence>
<feature type="compositionally biased region" description="Basic and acidic residues" evidence="6">
    <location>
        <begin position="10"/>
        <end position="24"/>
    </location>
</feature>
<comment type="similarity">
    <text evidence="2">Belongs to the GMC oxidoreductase family.</text>
</comment>
<dbReference type="InterPro" id="IPR023753">
    <property type="entry name" value="FAD/NAD-binding_dom"/>
</dbReference>
<evidence type="ECO:0000256" key="3">
    <source>
        <dbReference type="ARBA" id="ARBA00022630"/>
    </source>
</evidence>
<dbReference type="GO" id="GO:0050660">
    <property type="term" value="F:flavin adenine dinucleotide binding"/>
    <property type="evidence" value="ECO:0007669"/>
    <property type="project" value="InterPro"/>
</dbReference>
<keyword evidence="3" id="KW-0285">Flavoprotein</keyword>
<dbReference type="EMBL" id="VSSS01000021">
    <property type="protein sequence ID" value="TYL96124.1"/>
    <property type="molecule type" value="Genomic_DNA"/>
</dbReference>
<keyword evidence="4" id="KW-0274">FAD</keyword>
<evidence type="ECO:0000259" key="9">
    <source>
        <dbReference type="Pfam" id="PF07992"/>
    </source>
</evidence>
<dbReference type="InterPro" id="IPR007867">
    <property type="entry name" value="GMC_OxRtase_C"/>
</dbReference>
<dbReference type="InterPro" id="IPR051473">
    <property type="entry name" value="P2Ox-like"/>
</dbReference>
<protein>
    <submittedName>
        <fullName evidence="10">GMC family oxidoreductase</fullName>
    </submittedName>
</protein>
<dbReference type="PANTHER" id="PTHR42784:SF1">
    <property type="entry name" value="PYRANOSE 2-OXIDASE"/>
    <property type="match status" value="1"/>
</dbReference>
<dbReference type="SUPFAM" id="SSF51905">
    <property type="entry name" value="FAD/NAD(P)-binding domain"/>
    <property type="match status" value="1"/>
</dbReference>
<evidence type="ECO:0000256" key="5">
    <source>
        <dbReference type="ARBA" id="ARBA00023002"/>
    </source>
</evidence>
<comment type="caution">
    <text evidence="10">The sequence shown here is derived from an EMBL/GenBank/DDBJ whole genome shotgun (WGS) entry which is preliminary data.</text>
</comment>
<evidence type="ECO:0000259" key="8">
    <source>
        <dbReference type="Pfam" id="PF05199"/>
    </source>
</evidence>
<dbReference type="GO" id="GO:0016614">
    <property type="term" value="F:oxidoreductase activity, acting on CH-OH group of donors"/>
    <property type="evidence" value="ECO:0007669"/>
    <property type="project" value="InterPro"/>
</dbReference>
<dbReference type="Pfam" id="PF05199">
    <property type="entry name" value="GMC_oxred_C"/>
    <property type="match status" value="1"/>
</dbReference>
<dbReference type="PANTHER" id="PTHR42784">
    <property type="entry name" value="PYRANOSE 2-OXIDASE"/>
    <property type="match status" value="1"/>
</dbReference>
<dbReference type="InterPro" id="IPR036188">
    <property type="entry name" value="FAD/NAD-bd_sf"/>
</dbReference>
<dbReference type="Pfam" id="PF07992">
    <property type="entry name" value="Pyr_redox_2"/>
    <property type="match status" value="1"/>
</dbReference>
<keyword evidence="11" id="KW-1185">Reference proteome</keyword>
<comment type="cofactor">
    <cofactor evidence="1">
        <name>FAD</name>
        <dbReference type="ChEBI" id="CHEBI:57692"/>
    </cofactor>
</comment>
<proteinExistence type="inferred from homology"/>
<dbReference type="Proteomes" id="UP000324758">
    <property type="component" value="Unassembled WGS sequence"/>
</dbReference>
<sequence>MSAGNVSLPRPDKWPSPRSFERPCRSHRPAPSLALAEVTAGVIFEFDQISTTELPSSDIVVVGGGPIGIVVAVQLARCGHEVVVLEAGGKTVEPTAQKLNASINDGHSHNGLSEARIRVLGGNSIVWGGTLLPYTPIDFAQRDWVENSGWPLTLQELVPYYDRTAEFLGVEPGIGGDEEIWRRAHVAAPVLSDAIEIVLTRSLRERNLARLFRNDLTGRSNLKLLLHAIATDLVFDNITKCVKAVVIKSINGREARLPAKHFVIACGTIEATRLLLNSAQNDREAPWGRNRWLGCCFQDHLEISAARLLRKRTETFDNIFDSILIAGQKYQPKLRLAERVQEMEGLLNISGVMQFDSSLQHHIDNVKLFVSSVLRGAVPPNLRTIPSHIRVLLKIWGPLIRRYFREHRIFNHSDMGIRLLINCEQVPLRESAIRLDRERRDLLGMPAVRLDWRIDGREINTIVRFCEIVRDAFEKTGIADMQLHPKIATRDISILDECVDSYHQCGGLRMASTFDGGVVDPHLRVHGTANLHVAGAATFPTSGYANCTYTALALALRLCDRVTSYRNA</sequence>
<feature type="domain" description="Glucose-methanol-choline oxidoreductase N-terminal" evidence="7">
    <location>
        <begin position="215"/>
        <end position="301"/>
    </location>
</feature>
<dbReference type="Pfam" id="PF00732">
    <property type="entry name" value="GMC_oxred_N"/>
    <property type="match status" value="1"/>
</dbReference>
<dbReference type="AlphaFoldDB" id="A0A5D3KNC1"/>
<evidence type="ECO:0000256" key="4">
    <source>
        <dbReference type="ARBA" id="ARBA00022827"/>
    </source>
</evidence>
<dbReference type="Gene3D" id="3.50.50.60">
    <property type="entry name" value="FAD/NAD(P)-binding domain"/>
    <property type="match status" value="2"/>
</dbReference>
<evidence type="ECO:0000256" key="2">
    <source>
        <dbReference type="ARBA" id="ARBA00010790"/>
    </source>
</evidence>
<name>A0A5D3KNC1_9BRAD</name>
<feature type="domain" description="FAD/NAD(P)-binding" evidence="9">
    <location>
        <begin position="47"/>
        <end position="111"/>
    </location>
</feature>
<evidence type="ECO:0000256" key="1">
    <source>
        <dbReference type="ARBA" id="ARBA00001974"/>
    </source>
</evidence>
<evidence type="ECO:0000259" key="7">
    <source>
        <dbReference type="Pfam" id="PF00732"/>
    </source>
</evidence>
<keyword evidence="5" id="KW-0560">Oxidoreductase</keyword>
<feature type="region of interest" description="Disordered" evidence="6">
    <location>
        <begin position="1"/>
        <end position="27"/>
    </location>
</feature>